<protein>
    <submittedName>
        <fullName evidence="6">LysR family transcriptional regulator</fullName>
    </submittedName>
</protein>
<evidence type="ECO:0000256" key="3">
    <source>
        <dbReference type="ARBA" id="ARBA00023125"/>
    </source>
</evidence>
<comment type="similarity">
    <text evidence="1">Belongs to the LysR transcriptional regulatory family.</text>
</comment>
<evidence type="ECO:0000256" key="4">
    <source>
        <dbReference type="ARBA" id="ARBA00023163"/>
    </source>
</evidence>
<name>A0A9D1XJI9_9FIRM</name>
<dbReference type="CDD" id="cd05466">
    <property type="entry name" value="PBP2_LTTR_substrate"/>
    <property type="match status" value="1"/>
</dbReference>
<evidence type="ECO:0000313" key="6">
    <source>
        <dbReference type="EMBL" id="HIX80494.1"/>
    </source>
</evidence>
<dbReference type="GO" id="GO:0005829">
    <property type="term" value="C:cytosol"/>
    <property type="evidence" value="ECO:0007669"/>
    <property type="project" value="TreeGrafter"/>
</dbReference>
<dbReference type="AlphaFoldDB" id="A0A9D1XJI9"/>
<dbReference type="Gene3D" id="3.40.190.290">
    <property type="match status" value="1"/>
</dbReference>
<dbReference type="PRINTS" id="PR00039">
    <property type="entry name" value="HTHLYSR"/>
</dbReference>
<dbReference type="SUPFAM" id="SSF53850">
    <property type="entry name" value="Periplasmic binding protein-like II"/>
    <property type="match status" value="1"/>
</dbReference>
<organism evidence="6 7">
    <name type="scientific">Candidatus Erysipelatoclostridium merdavium</name>
    <dbReference type="NCBI Taxonomy" id="2838566"/>
    <lineage>
        <taxon>Bacteria</taxon>
        <taxon>Bacillati</taxon>
        <taxon>Bacillota</taxon>
        <taxon>Erysipelotrichia</taxon>
        <taxon>Erysipelotrichales</taxon>
        <taxon>Erysipelotrichales incertae sedis</taxon>
    </lineage>
</organism>
<sequence>MEIRVLQYFLTIAREESISKAAEVLHITQPTLSRQMKELEDEFNKKLFIRGSRKITLTKDGILLKQYAQEIIGLVDKAERDLLKEDNELAGDIYIGSGESSAIRFVMRVVAKMQSKYPKIRFHLFSGNAQDVADKLDSGLLDFGIFFDPVDLTKFDYFTLPFKETMGLLMKKDDEVALYDVITPELLKDKPIIASNQDIVKNEIAGWIGGNERKLNIKVTYNLINNAALLVEEGGGYALTFKDLIRDDENSPLCFKELSPQLDVGIHIAWKKYHVFSNQAETFLELIKNEVEKLGM</sequence>
<dbReference type="Proteomes" id="UP000886724">
    <property type="component" value="Unassembled WGS sequence"/>
</dbReference>
<evidence type="ECO:0000256" key="1">
    <source>
        <dbReference type="ARBA" id="ARBA00009437"/>
    </source>
</evidence>
<dbReference type="InterPro" id="IPR036388">
    <property type="entry name" value="WH-like_DNA-bd_sf"/>
</dbReference>
<dbReference type="GO" id="GO:0003700">
    <property type="term" value="F:DNA-binding transcription factor activity"/>
    <property type="evidence" value="ECO:0007669"/>
    <property type="project" value="InterPro"/>
</dbReference>
<dbReference type="FunFam" id="1.10.10.10:FF:000001">
    <property type="entry name" value="LysR family transcriptional regulator"/>
    <property type="match status" value="1"/>
</dbReference>
<dbReference type="InterPro" id="IPR036390">
    <property type="entry name" value="WH_DNA-bd_sf"/>
</dbReference>
<keyword evidence="4" id="KW-0804">Transcription</keyword>
<gene>
    <name evidence="6" type="ORF">H9980_00765</name>
</gene>
<keyword evidence="2" id="KW-0805">Transcription regulation</keyword>
<dbReference type="Pfam" id="PF00126">
    <property type="entry name" value="HTH_1"/>
    <property type="match status" value="1"/>
</dbReference>
<dbReference type="InterPro" id="IPR005119">
    <property type="entry name" value="LysR_subst-bd"/>
</dbReference>
<dbReference type="Pfam" id="PF03466">
    <property type="entry name" value="LysR_substrate"/>
    <property type="match status" value="1"/>
</dbReference>
<keyword evidence="3" id="KW-0238">DNA-binding</keyword>
<dbReference type="InterPro" id="IPR050950">
    <property type="entry name" value="HTH-type_LysR_regulators"/>
</dbReference>
<evidence type="ECO:0000313" key="7">
    <source>
        <dbReference type="Proteomes" id="UP000886724"/>
    </source>
</evidence>
<evidence type="ECO:0000256" key="2">
    <source>
        <dbReference type="ARBA" id="ARBA00023015"/>
    </source>
</evidence>
<feature type="domain" description="HTH lysR-type" evidence="5">
    <location>
        <begin position="1"/>
        <end position="58"/>
    </location>
</feature>
<dbReference type="PANTHER" id="PTHR30419">
    <property type="entry name" value="HTH-TYPE TRANSCRIPTIONAL REGULATOR YBHD"/>
    <property type="match status" value="1"/>
</dbReference>
<dbReference type="EMBL" id="DXET01000022">
    <property type="protein sequence ID" value="HIX80494.1"/>
    <property type="molecule type" value="Genomic_DNA"/>
</dbReference>
<dbReference type="SUPFAM" id="SSF46785">
    <property type="entry name" value="Winged helix' DNA-binding domain"/>
    <property type="match status" value="1"/>
</dbReference>
<dbReference type="GO" id="GO:0003677">
    <property type="term" value="F:DNA binding"/>
    <property type="evidence" value="ECO:0007669"/>
    <property type="project" value="UniProtKB-KW"/>
</dbReference>
<dbReference type="Gene3D" id="1.10.10.10">
    <property type="entry name" value="Winged helix-like DNA-binding domain superfamily/Winged helix DNA-binding domain"/>
    <property type="match status" value="1"/>
</dbReference>
<dbReference type="InterPro" id="IPR000847">
    <property type="entry name" value="LysR_HTH_N"/>
</dbReference>
<dbReference type="PANTHER" id="PTHR30419:SF8">
    <property type="entry name" value="NITROGEN ASSIMILATION TRANSCRIPTIONAL ACTIVATOR-RELATED"/>
    <property type="match status" value="1"/>
</dbReference>
<reference evidence="6" key="1">
    <citation type="journal article" date="2021" name="PeerJ">
        <title>Extensive microbial diversity within the chicken gut microbiome revealed by metagenomics and culture.</title>
        <authorList>
            <person name="Gilroy R."/>
            <person name="Ravi A."/>
            <person name="Getino M."/>
            <person name="Pursley I."/>
            <person name="Horton D.L."/>
            <person name="Alikhan N.F."/>
            <person name="Baker D."/>
            <person name="Gharbi K."/>
            <person name="Hall N."/>
            <person name="Watson M."/>
            <person name="Adriaenssens E.M."/>
            <person name="Foster-Nyarko E."/>
            <person name="Jarju S."/>
            <person name="Secka A."/>
            <person name="Antonio M."/>
            <person name="Oren A."/>
            <person name="Chaudhuri R.R."/>
            <person name="La Ragione R."/>
            <person name="Hildebrand F."/>
            <person name="Pallen M.J."/>
        </authorList>
    </citation>
    <scope>NUCLEOTIDE SEQUENCE</scope>
    <source>
        <strain evidence="6">ChiGjej1B1-14440</strain>
    </source>
</reference>
<proteinExistence type="inferred from homology"/>
<evidence type="ECO:0000259" key="5">
    <source>
        <dbReference type="PROSITE" id="PS50931"/>
    </source>
</evidence>
<accession>A0A9D1XJI9</accession>
<dbReference type="PROSITE" id="PS50931">
    <property type="entry name" value="HTH_LYSR"/>
    <property type="match status" value="1"/>
</dbReference>
<reference evidence="6" key="2">
    <citation type="submission" date="2021-04" db="EMBL/GenBank/DDBJ databases">
        <authorList>
            <person name="Gilroy R."/>
        </authorList>
    </citation>
    <scope>NUCLEOTIDE SEQUENCE</scope>
    <source>
        <strain evidence="6">ChiGjej1B1-14440</strain>
    </source>
</reference>
<comment type="caution">
    <text evidence="6">The sequence shown here is derived from an EMBL/GenBank/DDBJ whole genome shotgun (WGS) entry which is preliminary data.</text>
</comment>